<dbReference type="AlphaFoldDB" id="A0AAU9SBS6"/>
<dbReference type="SMART" id="SM00256">
    <property type="entry name" value="FBOX"/>
    <property type="match status" value="1"/>
</dbReference>
<dbReference type="CDD" id="cd22157">
    <property type="entry name" value="F-box_AtFBW1-like"/>
    <property type="match status" value="1"/>
</dbReference>
<evidence type="ECO:0000313" key="2">
    <source>
        <dbReference type="EMBL" id="CAH2061173.1"/>
    </source>
</evidence>
<dbReference type="NCBIfam" id="TIGR01640">
    <property type="entry name" value="F_box_assoc_1"/>
    <property type="match status" value="1"/>
</dbReference>
<name>A0AAU9SBS6_THLAR</name>
<accession>A0AAU9SBS6</accession>
<sequence length="390" mass="44935">MKTQRGDDNRESLPLDVVIEILTKLPAKTLFKFICVSKQWCSIILSRSFIDSFMSLSWSRPRFLVCYSIRHGDKRRLLFFSSPLPPHEDSNHSSVVFKHDLPDSGNISFEYTLFSNSVRGIICLSLENLDFVICNPTTRQVISIPNDPTRYESKNNVCFMYVGYDTSNDQFKILSTVRSLGLEFGPVEHSVCTLRIGRGGQSYFSSWRRFERSIHYFRTTNALCISGVLYYGARKYAKSRDVIVSFDVGSERLLLMEALKEERLIRLVDYRGKLSCFCVDNGNSYSLWILDDAKKQIWSKISVFSPSFCDTYRNLNLRICGATDTSEIIFVERLTDLAFKLFYYDLKKENVSKRIGIGGLAEYDKVRRNPDDIVRHLSISCEHVDNIVSL</sequence>
<feature type="domain" description="F-box" evidence="1">
    <location>
        <begin position="7"/>
        <end position="56"/>
    </location>
</feature>
<dbReference type="Proteomes" id="UP000836841">
    <property type="component" value="Chromosome 4"/>
</dbReference>
<organism evidence="2 3">
    <name type="scientific">Thlaspi arvense</name>
    <name type="common">Field penny-cress</name>
    <dbReference type="NCBI Taxonomy" id="13288"/>
    <lineage>
        <taxon>Eukaryota</taxon>
        <taxon>Viridiplantae</taxon>
        <taxon>Streptophyta</taxon>
        <taxon>Embryophyta</taxon>
        <taxon>Tracheophyta</taxon>
        <taxon>Spermatophyta</taxon>
        <taxon>Magnoliopsida</taxon>
        <taxon>eudicotyledons</taxon>
        <taxon>Gunneridae</taxon>
        <taxon>Pentapetalae</taxon>
        <taxon>rosids</taxon>
        <taxon>malvids</taxon>
        <taxon>Brassicales</taxon>
        <taxon>Brassicaceae</taxon>
        <taxon>Thlaspideae</taxon>
        <taxon>Thlaspi</taxon>
    </lineage>
</organism>
<dbReference type="EMBL" id="OU466860">
    <property type="protein sequence ID" value="CAH2061173.1"/>
    <property type="molecule type" value="Genomic_DNA"/>
</dbReference>
<dbReference type="InterPro" id="IPR013187">
    <property type="entry name" value="F-box-assoc_dom_typ3"/>
</dbReference>
<dbReference type="PROSITE" id="PS50181">
    <property type="entry name" value="FBOX"/>
    <property type="match status" value="1"/>
</dbReference>
<evidence type="ECO:0000259" key="1">
    <source>
        <dbReference type="PROSITE" id="PS50181"/>
    </source>
</evidence>
<dbReference type="PANTHER" id="PTHR31111">
    <property type="entry name" value="BNAA05G37150D PROTEIN-RELATED"/>
    <property type="match status" value="1"/>
</dbReference>
<dbReference type="PANTHER" id="PTHR31111:SF61">
    <property type="entry name" value="F-BOX DOMAIN-CONTAINING PROTEIN"/>
    <property type="match status" value="1"/>
</dbReference>
<proteinExistence type="predicted"/>
<dbReference type="InterPro" id="IPR036047">
    <property type="entry name" value="F-box-like_dom_sf"/>
</dbReference>
<keyword evidence="3" id="KW-1185">Reference proteome</keyword>
<dbReference type="InterPro" id="IPR017451">
    <property type="entry name" value="F-box-assoc_interact_dom"/>
</dbReference>
<dbReference type="Pfam" id="PF08268">
    <property type="entry name" value="FBA_3"/>
    <property type="match status" value="1"/>
</dbReference>
<reference evidence="2 3" key="1">
    <citation type="submission" date="2022-03" db="EMBL/GenBank/DDBJ databases">
        <authorList>
            <person name="Nunn A."/>
            <person name="Chopra R."/>
            <person name="Nunn A."/>
            <person name="Contreras Garrido A."/>
        </authorList>
    </citation>
    <scope>NUCLEOTIDE SEQUENCE [LARGE SCALE GENOMIC DNA]</scope>
</reference>
<dbReference type="InterPro" id="IPR001810">
    <property type="entry name" value="F-box_dom"/>
</dbReference>
<gene>
    <name evidence="2" type="ORF">TAV2_LOCUS12367</name>
</gene>
<dbReference type="Gene3D" id="1.20.1280.50">
    <property type="match status" value="1"/>
</dbReference>
<dbReference type="SUPFAM" id="SSF81383">
    <property type="entry name" value="F-box domain"/>
    <property type="match status" value="1"/>
</dbReference>
<evidence type="ECO:0000313" key="3">
    <source>
        <dbReference type="Proteomes" id="UP000836841"/>
    </source>
</evidence>
<protein>
    <recommendedName>
        <fullName evidence="1">F-box domain-containing protein</fullName>
    </recommendedName>
</protein>
<dbReference type="Pfam" id="PF00646">
    <property type="entry name" value="F-box"/>
    <property type="match status" value="1"/>
</dbReference>